<sequence>MLVDAKELKSVRNLVCVNIDHSVRQAPKGNNLGNFQFILYKENQKVRCSSHFPQCKAQSALVRSCMDKLLSNLYEKPTPLKEMIESSVYTLSP</sequence>
<gene>
    <name evidence="1" type="ORF">GIB67_033389</name>
</gene>
<dbReference type="Proteomes" id="UP000541444">
    <property type="component" value="Unassembled WGS sequence"/>
</dbReference>
<keyword evidence="2" id="KW-1185">Reference proteome</keyword>
<evidence type="ECO:0000313" key="2">
    <source>
        <dbReference type="Proteomes" id="UP000541444"/>
    </source>
</evidence>
<evidence type="ECO:0000313" key="1">
    <source>
        <dbReference type="EMBL" id="KAF6146030.1"/>
    </source>
</evidence>
<organism evidence="1 2">
    <name type="scientific">Kingdonia uniflora</name>
    <dbReference type="NCBI Taxonomy" id="39325"/>
    <lineage>
        <taxon>Eukaryota</taxon>
        <taxon>Viridiplantae</taxon>
        <taxon>Streptophyta</taxon>
        <taxon>Embryophyta</taxon>
        <taxon>Tracheophyta</taxon>
        <taxon>Spermatophyta</taxon>
        <taxon>Magnoliopsida</taxon>
        <taxon>Ranunculales</taxon>
        <taxon>Circaeasteraceae</taxon>
        <taxon>Kingdonia</taxon>
    </lineage>
</organism>
<accession>A0A7J7LU41</accession>
<protein>
    <submittedName>
        <fullName evidence="1">Uncharacterized protein</fullName>
    </submittedName>
</protein>
<reference evidence="1 2" key="1">
    <citation type="journal article" date="2020" name="IScience">
        <title>Genome Sequencing of the Endangered Kingdonia uniflora (Circaeasteraceae, Ranunculales) Reveals Potential Mechanisms of Evolutionary Specialization.</title>
        <authorList>
            <person name="Sun Y."/>
            <person name="Deng T."/>
            <person name="Zhang A."/>
            <person name="Moore M.J."/>
            <person name="Landis J.B."/>
            <person name="Lin N."/>
            <person name="Zhang H."/>
            <person name="Zhang X."/>
            <person name="Huang J."/>
            <person name="Zhang X."/>
            <person name="Sun H."/>
            <person name="Wang H."/>
        </authorList>
    </citation>
    <scope>NUCLEOTIDE SEQUENCE [LARGE SCALE GENOMIC DNA]</scope>
    <source>
        <strain evidence="1">TB1705</strain>
        <tissue evidence="1">Leaf</tissue>
    </source>
</reference>
<name>A0A7J7LU41_9MAGN</name>
<dbReference type="AlphaFoldDB" id="A0A7J7LU41"/>
<dbReference type="EMBL" id="JACGCM010002017">
    <property type="protein sequence ID" value="KAF6146030.1"/>
    <property type="molecule type" value="Genomic_DNA"/>
</dbReference>
<proteinExistence type="predicted"/>
<comment type="caution">
    <text evidence="1">The sequence shown here is derived from an EMBL/GenBank/DDBJ whole genome shotgun (WGS) entry which is preliminary data.</text>
</comment>